<comment type="caution">
    <text evidence="2">The sequence shown here is derived from an EMBL/GenBank/DDBJ whole genome shotgun (WGS) entry which is preliminary data.</text>
</comment>
<dbReference type="SUPFAM" id="SSF53098">
    <property type="entry name" value="Ribonuclease H-like"/>
    <property type="match status" value="1"/>
</dbReference>
<dbReference type="PANTHER" id="PTHR42648:SF27">
    <property type="entry name" value="RNA-DIRECTED DNA POLYMERASE"/>
    <property type="match status" value="1"/>
</dbReference>
<dbReference type="InterPro" id="IPR012337">
    <property type="entry name" value="RNaseH-like_sf"/>
</dbReference>
<accession>A0AAW2QHL4</accession>
<protein>
    <recommendedName>
        <fullName evidence="1">Integrase catalytic domain-containing protein</fullName>
    </recommendedName>
</protein>
<dbReference type="GO" id="GO:0015074">
    <property type="term" value="P:DNA integration"/>
    <property type="evidence" value="ECO:0007669"/>
    <property type="project" value="InterPro"/>
</dbReference>
<dbReference type="InterPro" id="IPR001584">
    <property type="entry name" value="Integrase_cat-core"/>
</dbReference>
<proteinExistence type="predicted"/>
<feature type="domain" description="Integrase catalytic" evidence="1">
    <location>
        <begin position="1"/>
        <end position="113"/>
    </location>
</feature>
<dbReference type="AlphaFoldDB" id="A0AAW2QHL4"/>
<reference evidence="2" key="1">
    <citation type="submission" date="2020-06" db="EMBL/GenBank/DDBJ databases">
        <authorList>
            <person name="Li T."/>
            <person name="Hu X."/>
            <person name="Zhang T."/>
            <person name="Song X."/>
            <person name="Zhang H."/>
            <person name="Dai N."/>
            <person name="Sheng W."/>
            <person name="Hou X."/>
            <person name="Wei L."/>
        </authorList>
    </citation>
    <scope>NUCLEOTIDE SEQUENCE</scope>
    <source>
        <strain evidence="2">G02</strain>
        <tissue evidence="2">Leaf</tissue>
    </source>
</reference>
<dbReference type="GO" id="GO:0003676">
    <property type="term" value="F:nucleic acid binding"/>
    <property type="evidence" value="ECO:0007669"/>
    <property type="project" value="InterPro"/>
</dbReference>
<dbReference type="PROSITE" id="PS50994">
    <property type="entry name" value="INTEGRASE"/>
    <property type="match status" value="1"/>
</dbReference>
<dbReference type="EMBL" id="JACGWJ010000015">
    <property type="protein sequence ID" value="KAL0367260.1"/>
    <property type="molecule type" value="Genomic_DNA"/>
</dbReference>
<dbReference type="InterPro" id="IPR036397">
    <property type="entry name" value="RNaseH_sf"/>
</dbReference>
<name>A0AAW2QHL4_SESRA</name>
<evidence type="ECO:0000259" key="1">
    <source>
        <dbReference type="PROSITE" id="PS50994"/>
    </source>
</evidence>
<dbReference type="InterPro" id="IPR039537">
    <property type="entry name" value="Retrotran_Ty1/copia-like"/>
</dbReference>
<reference evidence="2" key="2">
    <citation type="journal article" date="2024" name="Plant">
        <title>Genomic evolution and insights into agronomic trait innovations of Sesamum species.</title>
        <authorList>
            <person name="Miao H."/>
            <person name="Wang L."/>
            <person name="Qu L."/>
            <person name="Liu H."/>
            <person name="Sun Y."/>
            <person name="Le M."/>
            <person name="Wang Q."/>
            <person name="Wei S."/>
            <person name="Zheng Y."/>
            <person name="Lin W."/>
            <person name="Duan Y."/>
            <person name="Cao H."/>
            <person name="Xiong S."/>
            <person name="Wang X."/>
            <person name="Wei L."/>
            <person name="Li C."/>
            <person name="Ma Q."/>
            <person name="Ju M."/>
            <person name="Zhao R."/>
            <person name="Li G."/>
            <person name="Mu C."/>
            <person name="Tian Q."/>
            <person name="Mei H."/>
            <person name="Zhang T."/>
            <person name="Gao T."/>
            <person name="Zhang H."/>
        </authorList>
    </citation>
    <scope>NUCLEOTIDE SEQUENCE</scope>
    <source>
        <strain evidence="2">G02</strain>
    </source>
</reference>
<dbReference type="Gene3D" id="3.30.420.10">
    <property type="entry name" value="Ribonuclease H-like superfamily/Ribonuclease H"/>
    <property type="match status" value="1"/>
</dbReference>
<organism evidence="2">
    <name type="scientific">Sesamum radiatum</name>
    <name type="common">Black benniseed</name>
    <dbReference type="NCBI Taxonomy" id="300843"/>
    <lineage>
        <taxon>Eukaryota</taxon>
        <taxon>Viridiplantae</taxon>
        <taxon>Streptophyta</taxon>
        <taxon>Embryophyta</taxon>
        <taxon>Tracheophyta</taxon>
        <taxon>Spermatophyta</taxon>
        <taxon>Magnoliopsida</taxon>
        <taxon>eudicotyledons</taxon>
        <taxon>Gunneridae</taxon>
        <taxon>Pentapetalae</taxon>
        <taxon>asterids</taxon>
        <taxon>lamiids</taxon>
        <taxon>Lamiales</taxon>
        <taxon>Pedaliaceae</taxon>
        <taxon>Sesamum</taxon>
    </lineage>
</organism>
<sequence length="157" mass="17429">MTTKPFVGQSTVANGLLELIHTDVCRPLNTQAKDHLKENGIVSQWTPPGTPHLNGVAERRNQTLLDMVCSMMSFIELPLSFWGYALEAMARLLNIALSKAVAQTPYQIFRECGSALPTDNARRARSTVCAAHERPCFHSRRRTAGPFFVISSEKSDL</sequence>
<dbReference type="PANTHER" id="PTHR42648">
    <property type="entry name" value="TRANSPOSASE, PUTATIVE-RELATED"/>
    <property type="match status" value="1"/>
</dbReference>
<gene>
    <name evidence="2" type="ORF">Sradi_3616100</name>
</gene>
<evidence type="ECO:0000313" key="2">
    <source>
        <dbReference type="EMBL" id="KAL0367260.1"/>
    </source>
</evidence>